<dbReference type="InterPro" id="IPR000601">
    <property type="entry name" value="PKD_dom"/>
</dbReference>
<keyword evidence="3" id="KW-1185">Reference proteome</keyword>
<dbReference type="PROSITE" id="PS50093">
    <property type="entry name" value="PKD"/>
    <property type="match status" value="1"/>
</dbReference>
<feature type="domain" description="PKD" evidence="1">
    <location>
        <begin position="436"/>
        <end position="476"/>
    </location>
</feature>
<evidence type="ECO:0000259" key="1">
    <source>
        <dbReference type="PROSITE" id="PS50093"/>
    </source>
</evidence>
<dbReference type="InterPro" id="IPR012334">
    <property type="entry name" value="Pectin_lyas_fold"/>
</dbReference>
<dbReference type="InterPro" id="IPR011050">
    <property type="entry name" value="Pectin_lyase_fold/virulence"/>
</dbReference>
<accession>A0A3D9Q9L4</accession>
<dbReference type="InterPro" id="IPR022409">
    <property type="entry name" value="PKD/Chitinase_dom"/>
</dbReference>
<dbReference type="InterPro" id="IPR013783">
    <property type="entry name" value="Ig-like_fold"/>
</dbReference>
<dbReference type="InterPro" id="IPR006626">
    <property type="entry name" value="PbH1"/>
</dbReference>
<dbReference type="Gene3D" id="2.60.40.10">
    <property type="entry name" value="Immunoglobulins"/>
    <property type="match status" value="1"/>
</dbReference>
<evidence type="ECO:0000313" key="3">
    <source>
        <dbReference type="Proteomes" id="UP000256304"/>
    </source>
</evidence>
<dbReference type="SMART" id="SM00710">
    <property type="entry name" value="PbH1"/>
    <property type="match status" value="9"/>
</dbReference>
<dbReference type="SUPFAM" id="SSF51126">
    <property type="entry name" value="Pectin lyase-like"/>
    <property type="match status" value="2"/>
</dbReference>
<dbReference type="Proteomes" id="UP000256304">
    <property type="component" value="Unassembled WGS sequence"/>
</dbReference>
<gene>
    <name evidence="2" type="ORF">A8990_15217</name>
</gene>
<name>A0A3D9Q9L4_9BACL</name>
<dbReference type="Pfam" id="PF18911">
    <property type="entry name" value="PKD_4"/>
    <property type="match status" value="1"/>
</dbReference>
<dbReference type="InterPro" id="IPR039448">
    <property type="entry name" value="Beta_helix"/>
</dbReference>
<dbReference type="CDD" id="cd00146">
    <property type="entry name" value="PKD"/>
    <property type="match status" value="1"/>
</dbReference>
<reference evidence="2 3" key="1">
    <citation type="submission" date="2018-08" db="EMBL/GenBank/DDBJ databases">
        <title>Genomic Encyclopedia of Type Strains, Phase III (KMG-III): the genomes of soil and plant-associated and newly described type strains.</title>
        <authorList>
            <person name="Whitman W."/>
        </authorList>
    </citation>
    <scope>NUCLEOTIDE SEQUENCE [LARGE SCALE GENOMIC DNA]</scope>
    <source>
        <strain evidence="2 3">CGMCC 1.10966</strain>
    </source>
</reference>
<protein>
    <submittedName>
        <fullName evidence="2">Parallel beta-helix repeat protein</fullName>
    </submittedName>
</protein>
<dbReference type="SMART" id="SM00089">
    <property type="entry name" value="PKD"/>
    <property type="match status" value="1"/>
</dbReference>
<dbReference type="AlphaFoldDB" id="A0A3D9Q9L4"/>
<dbReference type="OrthoDB" id="9803686at2"/>
<organism evidence="2 3">
    <name type="scientific">Paenibacillus taihuensis</name>
    <dbReference type="NCBI Taxonomy" id="1156355"/>
    <lineage>
        <taxon>Bacteria</taxon>
        <taxon>Bacillati</taxon>
        <taxon>Bacillota</taxon>
        <taxon>Bacilli</taxon>
        <taxon>Bacillales</taxon>
        <taxon>Paenibacillaceae</taxon>
        <taxon>Paenibacillus</taxon>
    </lineage>
</organism>
<dbReference type="Pfam" id="PF13229">
    <property type="entry name" value="Beta_helix"/>
    <property type="match status" value="2"/>
</dbReference>
<dbReference type="EMBL" id="QTTN01000052">
    <property type="protein sequence ID" value="REE57572.1"/>
    <property type="molecule type" value="Genomic_DNA"/>
</dbReference>
<proteinExistence type="predicted"/>
<sequence length="667" mass="73441">MMSLTVKPFSGMIITEDVTFEPGEYIFKDGRGIVVAGSGITIDGNGAVIRGRGKVGSIYSYAGNGLFASGHSDVTVKSLILSGFQIGMKIMNGKNWTIEDNDLSDNYTDPDFGWGDGEPFGALYLENVSHSRVCNNKGNNVWNGLNLKYSNNNVVTGNEMSHCTNVCLKLWGSSNNEINDNVMNYGIRIAPGEVHARDSSSVLIENGSDNNRFMFNDFTYGGDGVFIRSLNGWVSRRNYFEGNDASYAHNNAWEVWDPDNTFVNNKGNYSSYGFWLGGSCHAVLIGNEAAYNGTRIANAPEPFGNAGIAVVNGSSSHFVMRNNHIHHNKSAGLAIGFKEGYESYHWIIEQNVITDNDTYGIYLKHANWIAIAGNLIENNGLGDIHEDMNVSNVIYNKSTSVPDAEPPKANAHMLTSRPEAGQSIRFEATGSENIRGEALSFRWEMGDGTVLESREVTHSYAKPGFYRVALTVSDGVLSSLDWIDIHVVPSSESVVLKMQPESAALSGIPQDQFAALQVDGKQRLCNESSLHVKSTATLTQINIPIQAETKLADASQLGFWMKYQHEVRDGFGHGSIIVRLIQDDRNYIQYVINSPFYNWSKIASEARYGWSCFELPLAIRESDPNSDAWQVSEVGAPMLAHLQQMSISYASHGGYFSAWLTEIAFTN</sequence>
<dbReference type="RefSeq" id="WP_116192302.1">
    <property type="nucleotide sequence ID" value="NZ_QTTN01000052.1"/>
</dbReference>
<evidence type="ECO:0000313" key="2">
    <source>
        <dbReference type="EMBL" id="REE57572.1"/>
    </source>
</evidence>
<comment type="caution">
    <text evidence="2">The sequence shown here is derived from an EMBL/GenBank/DDBJ whole genome shotgun (WGS) entry which is preliminary data.</text>
</comment>
<dbReference type="InterPro" id="IPR035986">
    <property type="entry name" value="PKD_dom_sf"/>
</dbReference>
<dbReference type="Gene3D" id="2.160.20.10">
    <property type="entry name" value="Single-stranded right-handed beta-helix, Pectin lyase-like"/>
    <property type="match status" value="2"/>
</dbReference>
<dbReference type="SUPFAM" id="SSF49299">
    <property type="entry name" value="PKD domain"/>
    <property type="match status" value="1"/>
</dbReference>